<sequence length="218" mass="25137">MRTYGLVLESYGKYVKIKTKDGEYIIKSEKKAPKEGTKIEVKDFGKGDYLAKVVAKRPGEFEQLPAVKFIAISDKLVEKMNYKHLNLISVALALFLEELSKRIDINNALIMKLQKLLNGENLDDEDRKFERYLNLLSGRYGLKSEKGKIVFMDRKNSTFHIFLQDNKIFGKIEEGLVSSATIYFEKIPDNIQELEENLKRNFHLVAIKLLSFSEGTYV</sequence>
<comment type="caution">
    <text evidence="1">The sequence shown here is derived from an EMBL/GenBank/DDBJ whole genome shotgun (WGS) entry which is preliminary data.</text>
</comment>
<reference evidence="1" key="1">
    <citation type="journal article" date="2020" name="mSystems">
        <title>Genome- and Community-Level Interaction Insights into Carbon Utilization and Element Cycling Functions of Hydrothermarchaeota in Hydrothermal Sediment.</title>
        <authorList>
            <person name="Zhou Z."/>
            <person name="Liu Y."/>
            <person name="Xu W."/>
            <person name="Pan J."/>
            <person name="Luo Z.H."/>
            <person name="Li M."/>
        </authorList>
    </citation>
    <scope>NUCLEOTIDE SEQUENCE [LARGE SCALE GENOMIC DNA]</scope>
    <source>
        <strain evidence="1">SpSt-1088</strain>
    </source>
</reference>
<dbReference type="AlphaFoldDB" id="A0A7C5YAC6"/>
<protein>
    <submittedName>
        <fullName evidence="1">Uncharacterized protein</fullName>
    </submittedName>
</protein>
<gene>
    <name evidence="1" type="ORF">ENM46_03595</name>
</gene>
<name>A0A7C5YAC6_9BACT</name>
<proteinExistence type="predicted"/>
<evidence type="ECO:0000313" key="1">
    <source>
        <dbReference type="EMBL" id="HHR34013.1"/>
    </source>
</evidence>
<accession>A0A7C5YAC6</accession>
<dbReference type="EMBL" id="DRXW01000220">
    <property type="protein sequence ID" value="HHR34013.1"/>
    <property type="molecule type" value="Genomic_DNA"/>
</dbReference>
<organism evidence="1">
    <name type="scientific">Fervidobacterium nodosum</name>
    <dbReference type="NCBI Taxonomy" id="2424"/>
    <lineage>
        <taxon>Bacteria</taxon>
        <taxon>Thermotogati</taxon>
        <taxon>Thermotogota</taxon>
        <taxon>Thermotogae</taxon>
        <taxon>Thermotogales</taxon>
        <taxon>Fervidobacteriaceae</taxon>
        <taxon>Fervidobacterium</taxon>
    </lineage>
</organism>